<gene>
    <name evidence="2" type="ORF">KTC_63340</name>
</gene>
<dbReference type="Pfam" id="PF13649">
    <property type="entry name" value="Methyltransf_25"/>
    <property type="match status" value="1"/>
</dbReference>
<accession>A0A455ST38</accession>
<dbReference type="InterPro" id="IPR041698">
    <property type="entry name" value="Methyltransf_25"/>
</dbReference>
<dbReference type="SUPFAM" id="SSF53335">
    <property type="entry name" value="S-adenosyl-L-methionine-dependent methyltransferases"/>
    <property type="match status" value="1"/>
</dbReference>
<dbReference type="EMBL" id="AP019376">
    <property type="protein sequence ID" value="BBH91583.1"/>
    <property type="molecule type" value="Genomic_DNA"/>
</dbReference>
<proteinExistence type="predicted"/>
<dbReference type="PANTHER" id="PTHR43591:SF24">
    <property type="entry name" value="2-METHOXY-6-POLYPRENYL-1,4-BENZOQUINOL METHYLASE, MITOCHONDRIAL"/>
    <property type="match status" value="1"/>
</dbReference>
<dbReference type="GO" id="GO:0008168">
    <property type="term" value="F:methyltransferase activity"/>
    <property type="evidence" value="ECO:0007669"/>
    <property type="project" value="TreeGrafter"/>
</dbReference>
<feature type="domain" description="Methyltransferase" evidence="1">
    <location>
        <begin position="49"/>
        <end position="147"/>
    </location>
</feature>
<dbReference type="Gene3D" id="3.40.50.150">
    <property type="entry name" value="Vaccinia Virus protein VP39"/>
    <property type="match status" value="1"/>
</dbReference>
<name>A0A455ST38_9CHLR</name>
<dbReference type="InterPro" id="IPR029063">
    <property type="entry name" value="SAM-dependent_MTases_sf"/>
</dbReference>
<dbReference type="CDD" id="cd02440">
    <property type="entry name" value="AdoMet_MTases"/>
    <property type="match status" value="1"/>
</dbReference>
<dbReference type="PANTHER" id="PTHR43591">
    <property type="entry name" value="METHYLTRANSFERASE"/>
    <property type="match status" value="1"/>
</dbReference>
<organism evidence="2">
    <name type="scientific">Thermosporothrix sp. COM3</name>
    <dbReference type="NCBI Taxonomy" id="2490863"/>
    <lineage>
        <taxon>Bacteria</taxon>
        <taxon>Bacillati</taxon>
        <taxon>Chloroflexota</taxon>
        <taxon>Ktedonobacteria</taxon>
        <taxon>Ktedonobacterales</taxon>
        <taxon>Thermosporotrichaceae</taxon>
        <taxon>Thermosporothrix</taxon>
    </lineage>
</organism>
<sequence length="282" mass="31432">MSEGTRPTSYMMDAENVAEMARLIKQARMLTEAIGLFPDMAALEKAQSVLDIGSGPGEWVLEVARHYPHLSVTGIDISQTMTAYANMIAADQDVSNARFQIMDARQKLDFPSESFDIVYTRLMSSFLRTDDWVPVLRECYRILRPGGILCSNESELGVTTAPAMTRYTGLFAEALRRTGKCFSPEGISIGITAVQHRLLAEAGFTRIQAQAHALNGSKGMPAHDAIMDDWRTGFKLLQPLIIRCGLSTQEELDVLYARMLDEAEEDTFCCLWYCQTVWGVKP</sequence>
<dbReference type="AlphaFoldDB" id="A0A455ST38"/>
<protein>
    <recommendedName>
        <fullName evidence="1">Methyltransferase domain-containing protein</fullName>
    </recommendedName>
</protein>
<reference evidence="2" key="1">
    <citation type="submission" date="2018-12" db="EMBL/GenBank/DDBJ databases">
        <title>Novel natural products biosynthetic potential of the class Ktedonobacteria.</title>
        <authorList>
            <person name="Zheng Y."/>
            <person name="Saitou A."/>
            <person name="Wang C.M."/>
            <person name="Toyoda A."/>
            <person name="Minakuchi Y."/>
            <person name="Sekiguchi Y."/>
            <person name="Ueda K."/>
            <person name="Takano H."/>
            <person name="Sakai Y."/>
            <person name="Yokota A."/>
            <person name="Yabe S."/>
        </authorList>
    </citation>
    <scope>NUCLEOTIDE SEQUENCE</scope>
    <source>
        <strain evidence="2">COM3</strain>
    </source>
</reference>
<evidence type="ECO:0000259" key="1">
    <source>
        <dbReference type="Pfam" id="PF13649"/>
    </source>
</evidence>
<evidence type="ECO:0000313" key="2">
    <source>
        <dbReference type="EMBL" id="BBH91583.1"/>
    </source>
</evidence>